<keyword evidence="3" id="KW-1185">Reference proteome</keyword>
<feature type="compositionally biased region" description="Basic and acidic residues" evidence="1">
    <location>
        <begin position="473"/>
        <end position="487"/>
    </location>
</feature>
<accession>A0ABQ5CGZ4</accession>
<evidence type="ECO:0000313" key="3">
    <source>
        <dbReference type="Proteomes" id="UP001151760"/>
    </source>
</evidence>
<reference evidence="2" key="2">
    <citation type="submission" date="2022-01" db="EMBL/GenBank/DDBJ databases">
        <authorList>
            <person name="Yamashiro T."/>
            <person name="Shiraishi A."/>
            <person name="Satake H."/>
            <person name="Nakayama K."/>
        </authorList>
    </citation>
    <scope>NUCLEOTIDE SEQUENCE</scope>
</reference>
<protein>
    <recommendedName>
        <fullName evidence="4">CCHC-type domain-containing protein</fullName>
    </recommendedName>
</protein>
<comment type="caution">
    <text evidence="2">The sequence shown here is derived from an EMBL/GenBank/DDBJ whole genome shotgun (WGS) entry which is preliminary data.</text>
</comment>
<evidence type="ECO:0008006" key="4">
    <source>
        <dbReference type="Google" id="ProtNLM"/>
    </source>
</evidence>
<dbReference type="EMBL" id="BQNB010014275">
    <property type="protein sequence ID" value="GJT26225.1"/>
    <property type="molecule type" value="Genomic_DNA"/>
</dbReference>
<feature type="compositionally biased region" description="Polar residues" evidence="1">
    <location>
        <begin position="461"/>
        <end position="472"/>
    </location>
</feature>
<reference evidence="2" key="1">
    <citation type="journal article" date="2022" name="Int. J. Mol. Sci.">
        <title>Draft Genome of Tanacetum Coccineum: Genomic Comparison of Closely Related Tanacetum-Family Plants.</title>
        <authorList>
            <person name="Yamashiro T."/>
            <person name="Shiraishi A."/>
            <person name="Nakayama K."/>
            <person name="Satake H."/>
        </authorList>
    </citation>
    <scope>NUCLEOTIDE SEQUENCE</scope>
</reference>
<evidence type="ECO:0000256" key="1">
    <source>
        <dbReference type="SAM" id="MobiDB-lite"/>
    </source>
</evidence>
<feature type="region of interest" description="Disordered" evidence="1">
    <location>
        <begin position="461"/>
        <end position="496"/>
    </location>
</feature>
<name>A0ABQ5CGZ4_9ASTR</name>
<feature type="region of interest" description="Disordered" evidence="1">
    <location>
        <begin position="41"/>
        <end position="88"/>
    </location>
</feature>
<dbReference type="Proteomes" id="UP001151760">
    <property type="component" value="Unassembled WGS sequence"/>
</dbReference>
<evidence type="ECO:0000313" key="2">
    <source>
        <dbReference type="EMBL" id="GJT26225.1"/>
    </source>
</evidence>
<sequence length="496" mass="56855">MSANDKFGLGYGDYRYDGILSYENEVLQSVFMNKESDLENQPLYDSEYESDSEDEHVSLPTKEQETPSFANKQVKTPRETVKNQFTHSKNPKVDKKGLGYGFTTKACFVCGSLSHLIRDCDFHEKRMAKQAELNNRMRKKSKFCCWRENGETAVMPLSRVVIGVHNDITSTKFLNTMVDQDLLEIVLLAKIHLADSSPILVGDFVDSGCSRHYDWKSKAYLVIIKTFNVALLLLEELPDANQVLLRIPRQNNMYSFNLENIVPSRGLACLIAKATIDESNKWHRRTTLYCQYGLLILQQSRAQKQIMQVSKGPNPNWALCILRVSSFDIGIYSDSDYAGEILTGKSTKRGLSISWQETYFLAMHKEDKYGYFYYRGKNFVAAANCLMGNYLGYRESLGRALDGTEALLLPKLFILWLAKVRILQKIIGKQSKPDQIRTREWKRVHKIRENAIKVRILQKSQENGQSRTNMDTGTDRVYKSQEFDSKKGQKSTPVNL</sequence>
<proteinExistence type="predicted"/>
<gene>
    <name evidence="2" type="ORF">Tco_0906500</name>
</gene>
<organism evidence="2 3">
    <name type="scientific">Tanacetum coccineum</name>
    <dbReference type="NCBI Taxonomy" id="301880"/>
    <lineage>
        <taxon>Eukaryota</taxon>
        <taxon>Viridiplantae</taxon>
        <taxon>Streptophyta</taxon>
        <taxon>Embryophyta</taxon>
        <taxon>Tracheophyta</taxon>
        <taxon>Spermatophyta</taxon>
        <taxon>Magnoliopsida</taxon>
        <taxon>eudicotyledons</taxon>
        <taxon>Gunneridae</taxon>
        <taxon>Pentapetalae</taxon>
        <taxon>asterids</taxon>
        <taxon>campanulids</taxon>
        <taxon>Asterales</taxon>
        <taxon>Asteraceae</taxon>
        <taxon>Asteroideae</taxon>
        <taxon>Anthemideae</taxon>
        <taxon>Anthemidinae</taxon>
        <taxon>Tanacetum</taxon>
    </lineage>
</organism>